<feature type="transmembrane region" description="Helical" evidence="6">
    <location>
        <begin position="80"/>
        <end position="107"/>
    </location>
</feature>
<dbReference type="InterPro" id="IPR007168">
    <property type="entry name" value="Phageshock_PspC_N"/>
</dbReference>
<dbReference type="PANTHER" id="PTHR33885:SF3">
    <property type="entry name" value="PHAGE SHOCK PROTEIN C"/>
    <property type="match status" value="1"/>
</dbReference>
<dbReference type="Proteomes" id="UP001246372">
    <property type="component" value="Unassembled WGS sequence"/>
</dbReference>
<protein>
    <submittedName>
        <fullName evidence="9">PspC domain-containing protein</fullName>
    </submittedName>
</protein>
<accession>A0ABU3PID1</accession>
<proteinExistence type="predicted"/>
<evidence type="ECO:0000256" key="5">
    <source>
        <dbReference type="ARBA" id="ARBA00023136"/>
    </source>
</evidence>
<feature type="domain" description="Phage shock protein PspC N-terminal" evidence="7">
    <location>
        <begin position="54"/>
        <end position="110"/>
    </location>
</feature>
<keyword evidence="10" id="KW-1185">Reference proteome</keyword>
<dbReference type="EMBL" id="JAVXZY010000011">
    <property type="protein sequence ID" value="MDT9001882.1"/>
    <property type="molecule type" value="Genomic_DNA"/>
</dbReference>
<comment type="caution">
    <text evidence="9">The sequence shown here is derived from an EMBL/GenBank/DDBJ whole genome shotgun (WGS) entry which is preliminary data.</text>
</comment>
<reference evidence="9" key="1">
    <citation type="submission" date="2023-09" db="EMBL/GenBank/DDBJ databases">
        <title>Paucibacter sp. APW11 Genome sequencing and assembly.</title>
        <authorList>
            <person name="Kim I."/>
        </authorList>
    </citation>
    <scope>NUCLEOTIDE SEQUENCE</scope>
    <source>
        <strain evidence="9">APW11</strain>
    </source>
</reference>
<evidence type="ECO:0000259" key="8">
    <source>
        <dbReference type="Pfam" id="PF09851"/>
    </source>
</evidence>
<dbReference type="InterPro" id="IPR052027">
    <property type="entry name" value="PspC"/>
</dbReference>
<evidence type="ECO:0000256" key="6">
    <source>
        <dbReference type="SAM" id="Phobius"/>
    </source>
</evidence>
<feature type="domain" description="SHOCT" evidence="8">
    <location>
        <begin position="6"/>
        <end position="32"/>
    </location>
</feature>
<evidence type="ECO:0000256" key="4">
    <source>
        <dbReference type="ARBA" id="ARBA00022989"/>
    </source>
</evidence>
<sequence length="110" mass="11746">MSIADDLQQLADMHQRGQLSDEEYARAKARVLAGASAAGAGAGSGPAAMDGINSLRRSRDDRWIGGVCGGIGRLTGIDAWIWRMLFTFTAVCAGTGMLAYLLLWIFVPEE</sequence>
<evidence type="ECO:0000313" key="9">
    <source>
        <dbReference type="EMBL" id="MDT9001882.1"/>
    </source>
</evidence>
<keyword evidence="3 6" id="KW-0812">Transmembrane</keyword>
<evidence type="ECO:0000256" key="2">
    <source>
        <dbReference type="ARBA" id="ARBA00022475"/>
    </source>
</evidence>
<evidence type="ECO:0000259" key="7">
    <source>
        <dbReference type="Pfam" id="PF04024"/>
    </source>
</evidence>
<dbReference type="PANTHER" id="PTHR33885">
    <property type="entry name" value="PHAGE SHOCK PROTEIN C"/>
    <property type="match status" value="1"/>
</dbReference>
<dbReference type="Pfam" id="PF04024">
    <property type="entry name" value="PspC"/>
    <property type="match status" value="1"/>
</dbReference>
<gene>
    <name evidence="9" type="ORF">RQP53_21575</name>
</gene>
<dbReference type="Pfam" id="PF09851">
    <property type="entry name" value="SHOCT"/>
    <property type="match status" value="1"/>
</dbReference>
<comment type="subcellular location">
    <subcellularLocation>
        <location evidence="1">Cell membrane</location>
        <topology evidence="1">Single-pass membrane protein</topology>
    </subcellularLocation>
</comment>
<keyword evidence="4 6" id="KW-1133">Transmembrane helix</keyword>
<evidence type="ECO:0000256" key="1">
    <source>
        <dbReference type="ARBA" id="ARBA00004162"/>
    </source>
</evidence>
<evidence type="ECO:0000313" key="10">
    <source>
        <dbReference type="Proteomes" id="UP001246372"/>
    </source>
</evidence>
<evidence type="ECO:0000256" key="3">
    <source>
        <dbReference type="ARBA" id="ARBA00022692"/>
    </source>
</evidence>
<name>A0ABU3PID1_9BURK</name>
<dbReference type="RefSeq" id="WP_315652765.1">
    <property type="nucleotide sequence ID" value="NZ_JAVXZY010000011.1"/>
</dbReference>
<keyword evidence="5 6" id="KW-0472">Membrane</keyword>
<keyword evidence="2" id="KW-1003">Cell membrane</keyword>
<organism evidence="9 10">
    <name type="scientific">Roseateles aquae</name>
    <dbReference type="NCBI Taxonomy" id="3077235"/>
    <lineage>
        <taxon>Bacteria</taxon>
        <taxon>Pseudomonadati</taxon>
        <taxon>Pseudomonadota</taxon>
        <taxon>Betaproteobacteria</taxon>
        <taxon>Burkholderiales</taxon>
        <taxon>Sphaerotilaceae</taxon>
        <taxon>Roseateles</taxon>
    </lineage>
</organism>
<dbReference type="InterPro" id="IPR018649">
    <property type="entry name" value="SHOCT"/>
</dbReference>